<sequence>MGVPDLPGNAPHPSPLPQGEGIWGYLTYRGTPLTLALSHRERGYGGT</sequence>
<gene>
    <name evidence="2" type="ORF">GCM10022405_41380</name>
</gene>
<reference evidence="3" key="1">
    <citation type="journal article" date="2019" name="Int. J. Syst. Evol. Microbiol.">
        <title>The Global Catalogue of Microorganisms (GCM) 10K type strain sequencing project: providing services to taxonomists for standard genome sequencing and annotation.</title>
        <authorList>
            <consortium name="The Broad Institute Genomics Platform"/>
            <consortium name="The Broad Institute Genome Sequencing Center for Infectious Disease"/>
            <person name="Wu L."/>
            <person name="Ma J."/>
        </authorList>
    </citation>
    <scope>NUCLEOTIDE SEQUENCE [LARGE SCALE GENOMIC DNA]</scope>
    <source>
        <strain evidence="3">JCM 17201</strain>
    </source>
</reference>
<name>A0ABP7M4H6_9GAMM</name>
<proteinExistence type="predicted"/>
<evidence type="ECO:0000313" key="3">
    <source>
        <dbReference type="Proteomes" id="UP001499994"/>
    </source>
</evidence>
<evidence type="ECO:0000313" key="2">
    <source>
        <dbReference type="EMBL" id="GAA3911891.1"/>
    </source>
</evidence>
<comment type="caution">
    <text evidence="2">The sequence shown here is derived from an EMBL/GenBank/DDBJ whole genome shotgun (WGS) entry which is preliminary data.</text>
</comment>
<dbReference type="EMBL" id="BAABDG010000010">
    <property type="protein sequence ID" value="GAA3911891.1"/>
    <property type="molecule type" value="Genomic_DNA"/>
</dbReference>
<dbReference type="Proteomes" id="UP001499994">
    <property type="component" value="Unassembled WGS sequence"/>
</dbReference>
<organism evidence="2 3">
    <name type="scientific">Gibbsiella dentisursi</name>
    <dbReference type="NCBI Taxonomy" id="796890"/>
    <lineage>
        <taxon>Bacteria</taxon>
        <taxon>Pseudomonadati</taxon>
        <taxon>Pseudomonadota</taxon>
        <taxon>Gammaproteobacteria</taxon>
        <taxon>Enterobacterales</taxon>
        <taxon>Yersiniaceae</taxon>
        <taxon>Gibbsiella</taxon>
    </lineage>
</organism>
<protein>
    <submittedName>
        <fullName evidence="2">Uncharacterized protein</fullName>
    </submittedName>
</protein>
<evidence type="ECO:0000256" key="1">
    <source>
        <dbReference type="SAM" id="MobiDB-lite"/>
    </source>
</evidence>
<accession>A0ABP7M4H6</accession>
<feature type="region of interest" description="Disordered" evidence="1">
    <location>
        <begin position="1"/>
        <end position="21"/>
    </location>
</feature>
<keyword evidence="3" id="KW-1185">Reference proteome</keyword>